<dbReference type="InterPro" id="IPR051947">
    <property type="entry name" value="Sentrin-specific_protease"/>
</dbReference>
<evidence type="ECO:0000313" key="2">
    <source>
        <dbReference type="EMBL" id="KAK4828732.1"/>
    </source>
</evidence>
<evidence type="ECO:0000256" key="1">
    <source>
        <dbReference type="ARBA" id="ARBA00022786"/>
    </source>
</evidence>
<gene>
    <name evidence="2" type="ORF">QYF61_000723</name>
</gene>
<name>A0AAN7NNM7_MYCAM</name>
<evidence type="ECO:0000313" key="3">
    <source>
        <dbReference type="Proteomes" id="UP001333110"/>
    </source>
</evidence>
<dbReference type="GO" id="GO:0016926">
    <property type="term" value="P:protein desumoylation"/>
    <property type="evidence" value="ECO:0007669"/>
    <property type="project" value="TreeGrafter"/>
</dbReference>
<keyword evidence="3" id="KW-1185">Reference proteome</keyword>
<dbReference type="GO" id="GO:0005737">
    <property type="term" value="C:cytoplasm"/>
    <property type="evidence" value="ECO:0007669"/>
    <property type="project" value="TreeGrafter"/>
</dbReference>
<sequence>MLGVTQLERSFAEKDLRVLVDTKLNMCLQCVLAAKKDSSILVYVQRNVASSLRQNPIVNFEQPLHLEKWFPRQLIRSKREEIRDLILQLHFQQHSGSSS</sequence>
<dbReference type="AlphaFoldDB" id="A0AAN7NNM7"/>
<protein>
    <submittedName>
        <fullName evidence="2">Uncharacterized protein</fullName>
    </submittedName>
</protein>
<keyword evidence="1" id="KW-0833">Ubl conjugation pathway</keyword>
<dbReference type="Gene3D" id="1.10.418.20">
    <property type="match status" value="1"/>
</dbReference>
<accession>A0AAN7NNM7</accession>
<dbReference type="PANTHER" id="PTHR46896">
    <property type="entry name" value="SENTRIN-SPECIFIC PROTEASE"/>
    <property type="match status" value="1"/>
</dbReference>
<comment type="caution">
    <text evidence="2">The sequence shown here is derived from an EMBL/GenBank/DDBJ whole genome shotgun (WGS) entry which is preliminary data.</text>
</comment>
<reference evidence="2 3" key="1">
    <citation type="journal article" date="2023" name="J. Hered.">
        <title>Chromosome-level genome of the wood stork (Mycteria americana) provides insight into avian chromosome evolution.</title>
        <authorList>
            <person name="Flamio R. Jr."/>
            <person name="Ramstad K.M."/>
        </authorList>
    </citation>
    <scope>NUCLEOTIDE SEQUENCE [LARGE SCALE GENOMIC DNA]</scope>
    <source>
        <strain evidence="2">JAX WOST 10</strain>
    </source>
</reference>
<dbReference type="PANTHER" id="PTHR46896:SF2">
    <property type="entry name" value="SENTRIN-SPECIFIC PROTEASE 7"/>
    <property type="match status" value="1"/>
</dbReference>
<organism evidence="2 3">
    <name type="scientific">Mycteria americana</name>
    <name type="common">Wood stork</name>
    <dbReference type="NCBI Taxonomy" id="33587"/>
    <lineage>
        <taxon>Eukaryota</taxon>
        <taxon>Metazoa</taxon>
        <taxon>Chordata</taxon>
        <taxon>Craniata</taxon>
        <taxon>Vertebrata</taxon>
        <taxon>Euteleostomi</taxon>
        <taxon>Archelosauria</taxon>
        <taxon>Archosauria</taxon>
        <taxon>Dinosauria</taxon>
        <taxon>Saurischia</taxon>
        <taxon>Theropoda</taxon>
        <taxon>Coelurosauria</taxon>
        <taxon>Aves</taxon>
        <taxon>Neognathae</taxon>
        <taxon>Neoaves</taxon>
        <taxon>Aequornithes</taxon>
        <taxon>Ciconiiformes</taxon>
        <taxon>Ciconiidae</taxon>
        <taxon>Mycteria</taxon>
    </lineage>
</organism>
<dbReference type="GO" id="GO:0070139">
    <property type="term" value="F:SUMO-specific endopeptidase activity"/>
    <property type="evidence" value="ECO:0007669"/>
    <property type="project" value="TreeGrafter"/>
</dbReference>
<dbReference type="Proteomes" id="UP001333110">
    <property type="component" value="Unassembled WGS sequence"/>
</dbReference>
<proteinExistence type="predicted"/>
<dbReference type="EMBL" id="JAUNZN010000001">
    <property type="protein sequence ID" value="KAK4828732.1"/>
    <property type="molecule type" value="Genomic_DNA"/>
</dbReference>
<dbReference type="GO" id="GO:0005634">
    <property type="term" value="C:nucleus"/>
    <property type="evidence" value="ECO:0007669"/>
    <property type="project" value="TreeGrafter"/>
</dbReference>